<dbReference type="SMART" id="SM00320">
    <property type="entry name" value="WD40"/>
    <property type="match status" value="14"/>
</dbReference>
<name>A0A8K1ZW24_9CYAN</name>
<dbReference type="PROSITE" id="PS50294">
    <property type="entry name" value="WD_REPEATS_REGION"/>
    <property type="match status" value="14"/>
</dbReference>
<dbReference type="PROSITE" id="PS50082">
    <property type="entry name" value="WD_REPEATS_2"/>
    <property type="match status" value="14"/>
</dbReference>
<dbReference type="InterPro" id="IPR036322">
    <property type="entry name" value="WD40_repeat_dom_sf"/>
</dbReference>
<feature type="repeat" description="WD" evidence="4">
    <location>
        <begin position="663"/>
        <end position="704"/>
    </location>
</feature>
<dbReference type="InterPro" id="IPR001680">
    <property type="entry name" value="WD40_rpt"/>
</dbReference>
<dbReference type="InterPro" id="IPR007111">
    <property type="entry name" value="NACHT_NTPase"/>
</dbReference>
<evidence type="ECO:0000259" key="5">
    <source>
        <dbReference type="Pfam" id="PF05729"/>
    </source>
</evidence>
<dbReference type="Gene3D" id="2.130.10.10">
    <property type="entry name" value="YVTN repeat-like/Quinoprotein amine dehydrogenase"/>
    <property type="match status" value="6"/>
</dbReference>
<dbReference type="InterPro" id="IPR058651">
    <property type="entry name" value="HTH_VMAP-M9"/>
</dbReference>
<gene>
    <name evidence="7" type="ORF">GS597_00050</name>
</gene>
<reference evidence="7" key="1">
    <citation type="submission" date="2019-12" db="EMBL/GenBank/DDBJ databases">
        <title>High-Quality draft genome sequences of three cyanobacteria isolated from the limestone walls of the Old Cathedral of Coimbra.</title>
        <authorList>
            <person name="Tiago I."/>
            <person name="Soares F."/>
            <person name="Portugal A."/>
        </authorList>
    </citation>
    <scope>NUCLEOTIDE SEQUENCE [LARGE SCALE GENOMIC DNA]</scope>
    <source>
        <strain evidence="7">C</strain>
    </source>
</reference>
<organism evidence="7 8">
    <name type="scientific">Petrachloros mirabilis ULC683</name>
    <dbReference type="NCBI Taxonomy" id="2781853"/>
    <lineage>
        <taxon>Bacteria</taxon>
        <taxon>Bacillati</taxon>
        <taxon>Cyanobacteriota</taxon>
        <taxon>Cyanophyceae</taxon>
        <taxon>Synechococcales</taxon>
        <taxon>Petrachlorosaceae</taxon>
        <taxon>Petrachloros</taxon>
        <taxon>Petrachloros mirabilis</taxon>
    </lineage>
</organism>
<feature type="repeat" description="WD" evidence="4">
    <location>
        <begin position="973"/>
        <end position="1014"/>
    </location>
</feature>
<feature type="domain" description="vWA-MoxR associated protein N-terminal HTH" evidence="6">
    <location>
        <begin position="1"/>
        <end position="84"/>
    </location>
</feature>
<dbReference type="InterPro" id="IPR015943">
    <property type="entry name" value="WD40/YVTN_repeat-like_dom_sf"/>
</dbReference>
<dbReference type="SUPFAM" id="SSF141571">
    <property type="entry name" value="Pentapeptide repeat-like"/>
    <property type="match status" value="1"/>
</dbReference>
<evidence type="ECO:0000313" key="8">
    <source>
        <dbReference type="Proteomes" id="UP000607397"/>
    </source>
</evidence>
<feature type="repeat" description="WD" evidence="4">
    <location>
        <begin position="789"/>
        <end position="838"/>
    </location>
</feature>
<dbReference type="PANTHER" id="PTHR15622">
    <property type="entry name" value="WD40 REPEAT PROTEIN"/>
    <property type="match status" value="1"/>
</dbReference>
<comment type="caution">
    <text evidence="7">The sequence shown here is derived from an EMBL/GenBank/DDBJ whole genome shotgun (WGS) entry which is preliminary data.</text>
</comment>
<dbReference type="EMBL" id="WVIC01000001">
    <property type="protein sequence ID" value="NCJ04937.1"/>
    <property type="molecule type" value="Genomic_DNA"/>
</dbReference>
<dbReference type="Proteomes" id="UP000607397">
    <property type="component" value="Unassembled WGS sequence"/>
</dbReference>
<dbReference type="Pfam" id="PF00400">
    <property type="entry name" value="WD40"/>
    <property type="match status" value="14"/>
</dbReference>
<feature type="repeat" description="WD" evidence="4">
    <location>
        <begin position="931"/>
        <end position="972"/>
    </location>
</feature>
<evidence type="ECO:0000256" key="3">
    <source>
        <dbReference type="ARBA" id="ARBA00022786"/>
    </source>
</evidence>
<feature type="domain" description="NACHT" evidence="5">
    <location>
        <begin position="156"/>
        <end position="289"/>
    </location>
</feature>
<dbReference type="RefSeq" id="WP_161823425.1">
    <property type="nucleotide sequence ID" value="NZ_WVIC01000001.1"/>
</dbReference>
<proteinExistence type="predicted"/>
<feature type="repeat" description="WD" evidence="4">
    <location>
        <begin position="1057"/>
        <end position="1098"/>
    </location>
</feature>
<dbReference type="CDD" id="cd00200">
    <property type="entry name" value="WD40"/>
    <property type="match status" value="2"/>
</dbReference>
<protein>
    <submittedName>
        <fullName evidence="7">NACHT domain-containing protein</fullName>
    </submittedName>
</protein>
<feature type="repeat" description="WD" evidence="4">
    <location>
        <begin position="747"/>
        <end position="788"/>
    </location>
</feature>
<dbReference type="SUPFAM" id="SSF52540">
    <property type="entry name" value="P-loop containing nucleoside triphosphate hydrolases"/>
    <property type="match status" value="1"/>
</dbReference>
<dbReference type="PROSITE" id="PS00678">
    <property type="entry name" value="WD_REPEATS_1"/>
    <property type="match status" value="12"/>
</dbReference>
<accession>A0A8K1ZW24</accession>
<evidence type="ECO:0000256" key="1">
    <source>
        <dbReference type="ARBA" id="ARBA00022574"/>
    </source>
</evidence>
<keyword evidence="3" id="KW-0833">Ubl conjugation pathway</keyword>
<evidence type="ECO:0000256" key="4">
    <source>
        <dbReference type="PROSITE-ProRule" id="PRU00221"/>
    </source>
</evidence>
<feature type="repeat" description="WD" evidence="4">
    <location>
        <begin position="839"/>
        <end position="888"/>
    </location>
</feature>
<dbReference type="PRINTS" id="PR00320">
    <property type="entry name" value="GPROTEINBRPT"/>
</dbReference>
<dbReference type="AlphaFoldDB" id="A0A8K1ZW24"/>
<dbReference type="PRINTS" id="PR00364">
    <property type="entry name" value="DISEASERSIST"/>
</dbReference>
<feature type="repeat" description="WD" evidence="4">
    <location>
        <begin position="1015"/>
        <end position="1056"/>
    </location>
</feature>
<dbReference type="InterPro" id="IPR020472">
    <property type="entry name" value="WD40_PAC1"/>
</dbReference>
<evidence type="ECO:0000256" key="2">
    <source>
        <dbReference type="ARBA" id="ARBA00022737"/>
    </source>
</evidence>
<dbReference type="SUPFAM" id="SSF50978">
    <property type="entry name" value="WD40 repeat-like"/>
    <property type="match status" value="1"/>
</dbReference>
<dbReference type="Gene3D" id="3.40.50.300">
    <property type="entry name" value="P-loop containing nucleotide triphosphate hydrolases"/>
    <property type="match status" value="1"/>
</dbReference>
<feature type="repeat" description="WD" evidence="4">
    <location>
        <begin position="586"/>
        <end position="620"/>
    </location>
</feature>
<keyword evidence="8" id="KW-1185">Reference proteome</keyword>
<feature type="repeat" description="WD" evidence="4">
    <location>
        <begin position="1141"/>
        <end position="1182"/>
    </location>
</feature>
<dbReference type="SUPFAM" id="SSF50969">
    <property type="entry name" value="YVTN repeat-like/Quinoprotein amine dehydrogenase"/>
    <property type="match status" value="1"/>
</dbReference>
<feature type="repeat" description="WD" evidence="4">
    <location>
        <begin position="621"/>
        <end position="662"/>
    </location>
</feature>
<feature type="repeat" description="WD" evidence="4">
    <location>
        <begin position="889"/>
        <end position="930"/>
    </location>
</feature>
<keyword evidence="1 4" id="KW-0853">WD repeat</keyword>
<dbReference type="Pfam" id="PF26355">
    <property type="entry name" value="HTH_VMAP-M9"/>
    <property type="match status" value="1"/>
</dbReference>
<dbReference type="InterPro" id="IPR011044">
    <property type="entry name" value="Quino_amine_DH_bsu"/>
</dbReference>
<dbReference type="Pfam" id="PF05729">
    <property type="entry name" value="NACHT"/>
    <property type="match status" value="1"/>
</dbReference>
<dbReference type="InterPro" id="IPR051983">
    <property type="entry name" value="WSB_SOCS-box_domain"/>
</dbReference>
<sequence length="1218" mass="133317">MDIEQVLRIANSALFNHSGKRLSEVEASILLGSTQRHTYEQIAETSGYAISYLKYDVGPKLWKRLGQALGETVSKTNFQAALEHYWHQSLINQVATDEVADVTDEGSGGGGKRSSVLQAAAPYTDWGEGVDVANFYGRSTELTLLSEWIVKDCCHLVVLLGMGGIGKTALSVKLTHQILIASGIQGSNEFEFVIWRSLRNAPPLETLLTDLVPFLSHQQAAQADLRHLMQSLQSSRCLVILDNLETILQSGERAGRFRTGYENYGELLRLVSESSHQSCLLLTSREKPAVVATFEGVDLSVRSLQLSGSEQAAQAILKAKGLVGSAEEKKRLGECYGNNPLALKIVATSIQDLFEGNIGEFLAQDTFMFDGIRRLLDQQLGRLNPLEASIMYWLTINREWTSVAELHEDIVPTVSRGSLLEALESLSWRSLIEKRSGSYTQQPVVMEYVTERLIEQITAELQSGQLSLFLDYALIKTTVKDYIRETQVRLILAEIAEQLVIPLGAVLASHLQTLLVILRASNLSPSGYGTGNLINLCIHLQIDLTGCDFSQLAIQHAYLQEINLHRVNFAQATFAKTTFLQTFGNILAVAFSPDGRWIATGDANNQVRLWRMEDDQLLLTLGGHPDWVRSVLFSADSQTLISGSDDQTIRLWDVKTGNCLNTLTGPVSRVASAALSPDGCTLVSSGEDGSVHLWDICTGQYIQAFQGHTQPVWSVAFSPDGQKIASGGEDQTIRLWDAHTGQCLQVLEGHQNWIQSVAFSPDGRNLASGSHDQTAKLWDVQTGACLRTLIGHTNWVWCVAYAPHPDGLNNPNRYLLATASEDLTIRLWDVATGQCLKTLMGHSNRIWSIAVIPVGASLPPGIGQILASGSDDQTLRLWDVRTGQCLKTLQGHTRKIFPVVFSPDGQRLASSGDEAVIRFWDLDTGNCLQALESCGSRVESVAFSPDGRTLVSGGEDKIIRLWDVQTRQCLKVLTGHPKQIWTVAFSPDGQTIASSGEDGQVWLWDMSSGQCRQVLEGHGNWVLTITFSPNGQYLASASHDQTLKLWDANTGQLLRTLAGHTNAALGAAFSSDSQLLASGGLDQTVKLWDIKTGNCLQTLVGHTDAIIPVAFTSQKPVVASGSLDHTIKLWDIHTGQCLQTLADHTELIYSLSFHPNGEILASGSWDETIKLWDVKIGKCLETLRADRPYEGMDITGVTGLTTAQKATLKVLGAIEQSF</sequence>
<dbReference type="PANTHER" id="PTHR15622:SF2">
    <property type="entry name" value="U4_U6 SMALL NUCLEAR RIBONUCLEOPROTEIN PRP4"/>
    <property type="match status" value="1"/>
</dbReference>
<feature type="repeat" description="WD" evidence="4">
    <location>
        <begin position="1099"/>
        <end position="1140"/>
    </location>
</feature>
<feature type="repeat" description="WD" evidence="4">
    <location>
        <begin position="705"/>
        <end position="746"/>
    </location>
</feature>
<dbReference type="InterPro" id="IPR019775">
    <property type="entry name" value="WD40_repeat_CS"/>
</dbReference>
<evidence type="ECO:0000313" key="7">
    <source>
        <dbReference type="EMBL" id="NCJ04937.1"/>
    </source>
</evidence>
<keyword evidence="2" id="KW-0677">Repeat</keyword>
<dbReference type="GO" id="GO:0000209">
    <property type="term" value="P:protein polyubiquitination"/>
    <property type="evidence" value="ECO:0007669"/>
    <property type="project" value="TreeGrafter"/>
</dbReference>
<dbReference type="InterPro" id="IPR027417">
    <property type="entry name" value="P-loop_NTPase"/>
</dbReference>
<evidence type="ECO:0000259" key="6">
    <source>
        <dbReference type="Pfam" id="PF26355"/>
    </source>
</evidence>